<comment type="caution">
    <text evidence="1">The sequence shown here is derived from an EMBL/GenBank/DDBJ whole genome shotgun (WGS) entry which is preliminary data.</text>
</comment>
<accession>A0A1S2TAT5</accession>
<name>A0A1S2TAT5_9PSED</name>
<evidence type="ECO:0000313" key="1">
    <source>
        <dbReference type="EMBL" id="OIN05051.1"/>
    </source>
</evidence>
<organism evidence="1 2">
    <name type="scientific">Pseudomonas extremorientalis</name>
    <dbReference type="NCBI Taxonomy" id="169669"/>
    <lineage>
        <taxon>Bacteria</taxon>
        <taxon>Pseudomonadati</taxon>
        <taxon>Pseudomonadota</taxon>
        <taxon>Gammaproteobacteria</taxon>
        <taxon>Pseudomonadales</taxon>
        <taxon>Pseudomonadaceae</taxon>
        <taxon>Pseudomonas</taxon>
    </lineage>
</organism>
<protein>
    <submittedName>
        <fullName evidence="1">Uncharacterized protein</fullName>
    </submittedName>
</protein>
<dbReference type="EMBL" id="MDGK01000058">
    <property type="protein sequence ID" value="OIN05051.1"/>
    <property type="molecule type" value="Genomic_DNA"/>
</dbReference>
<evidence type="ECO:0000313" key="2">
    <source>
        <dbReference type="Proteomes" id="UP000181686"/>
    </source>
</evidence>
<dbReference type="RefSeq" id="WP_071491847.1">
    <property type="nucleotide sequence ID" value="NZ_LT629708.1"/>
</dbReference>
<dbReference type="Proteomes" id="UP000181686">
    <property type="component" value="Unassembled WGS sequence"/>
</dbReference>
<dbReference type="AlphaFoldDB" id="A0A1S2TAT5"/>
<proteinExistence type="predicted"/>
<reference evidence="1 2" key="1">
    <citation type="submission" date="2016-08" db="EMBL/GenBank/DDBJ databases">
        <title>Draft genome sequence of the type strain of Pseudomonas extremorientalis LMG 19695T isolated from drinking water reservoir.</title>
        <authorList>
            <person name="Tambong J.T."/>
        </authorList>
    </citation>
    <scope>NUCLEOTIDE SEQUENCE [LARGE SCALE GENOMIC DNA]</scope>
    <source>
        <strain evidence="1 2">LMG 19695</strain>
    </source>
</reference>
<gene>
    <name evidence="1" type="ORF">BFN10_24390</name>
</gene>
<sequence length="117" mass="13258">MTSDQTIKKPERSKLSVTSDDFVRFLEAKNPESDCPVCGEETWTIICPFDHEDAPDTYRLVTRLKDGARPMTVSSFGLFCDSCGYLRQHVAKVVRKWADDNPIEPELEFGPSPTDED</sequence>